<dbReference type="SUPFAM" id="SSF47473">
    <property type="entry name" value="EF-hand"/>
    <property type="match status" value="1"/>
</dbReference>
<accession>A0A7D9I0N8</accession>
<proteinExistence type="predicted"/>
<name>A0A7D9I0N8_PARCT</name>
<keyword evidence="3" id="KW-1185">Reference proteome</keyword>
<dbReference type="OrthoDB" id="9989690at2759"/>
<evidence type="ECO:0000256" key="1">
    <source>
        <dbReference type="SAM" id="MobiDB-lite"/>
    </source>
</evidence>
<dbReference type="Pfam" id="PF17743">
    <property type="entry name" value="DUF5580"/>
    <property type="match status" value="1"/>
</dbReference>
<dbReference type="PANTHER" id="PTHR34830:SF1">
    <property type="entry name" value="GENE 12695-RELATED"/>
    <property type="match status" value="1"/>
</dbReference>
<feature type="compositionally biased region" description="Basic and acidic residues" evidence="1">
    <location>
        <begin position="392"/>
        <end position="406"/>
    </location>
</feature>
<dbReference type="Proteomes" id="UP001152795">
    <property type="component" value="Unassembled WGS sequence"/>
</dbReference>
<organism evidence="2 3">
    <name type="scientific">Paramuricea clavata</name>
    <name type="common">Red gorgonian</name>
    <name type="synonym">Violescent sea-whip</name>
    <dbReference type="NCBI Taxonomy" id="317549"/>
    <lineage>
        <taxon>Eukaryota</taxon>
        <taxon>Metazoa</taxon>
        <taxon>Cnidaria</taxon>
        <taxon>Anthozoa</taxon>
        <taxon>Octocorallia</taxon>
        <taxon>Malacalcyonacea</taxon>
        <taxon>Plexauridae</taxon>
        <taxon>Paramuricea</taxon>
    </lineage>
</organism>
<gene>
    <name evidence="2" type="ORF">PACLA_8A085817</name>
</gene>
<evidence type="ECO:0000313" key="3">
    <source>
        <dbReference type="Proteomes" id="UP001152795"/>
    </source>
</evidence>
<dbReference type="InterPro" id="IPR011992">
    <property type="entry name" value="EF-hand-dom_pair"/>
</dbReference>
<reference evidence="2" key="1">
    <citation type="submission" date="2020-04" db="EMBL/GenBank/DDBJ databases">
        <authorList>
            <person name="Alioto T."/>
            <person name="Alioto T."/>
            <person name="Gomez Garrido J."/>
        </authorList>
    </citation>
    <scope>NUCLEOTIDE SEQUENCE</scope>
    <source>
        <strain evidence="2">A484AB</strain>
    </source>
</reference>
<dbReference type="AlphaFoldDB" id="A0A7D9I0N8"/>
<dbReference type="PANTHER" id="PTHR34830">
    <property type="entry name" value="SIMILAR TO HYPOTHETICAL PROTEIN MGC34837"/>
    <property type="match status" value="1"/>
</dbReference>
<dbReference type="EMBL" id="CACRXK020002520">
    <property type="protein sequence ID" value="CAB3994719.1"/>
    <property type="molecule type" value="Genomic_DNA"/>
</dbReference>
<dbReference type="PROSITE" id="PS50222">
    <property type="entry name" value="EF_HAND_2"/>
    <property type="match status" value="1"/>
</dbReference>
<comment type="caution">
    <text evidence="2">The sequence shown here is derived from an EMBL/GenBank/DDBJ whole genome shotgun (WGS) entry which is preliminary data.</text>
</comment>
<dbReference type="Pfam" id="PF20743">
    <property type="entry name" value="DUF5580_C"/>
    <property type="match status" value="1"/>
</dbReference>
<dbReference type="InterPro" id="IPR049247">
    <property type="entry name" value="DUF5580_C"/>
</dbReference>
<dbReference type="InterPro" id="IPR002048">
    <property type="entry name" value="EF_hand_dom"/>
</dbReference>
<protein>
    <submittedName>
        <fullName evidence="2">Uncharacterized protein</fullName>
    </submittedName>
</protein>
<dbReference type="GO" id="GO:0005509">
    <property type="term" value="F:calcium ion binding"/>
    <property type="evidence" value="ECO:0007669"/>
    <property type="project" value="InterPro"/>
</dbReference>
<dbReference type="Gene3D" id="1.10.238.10">
    <property type="entry name" value="EF-hand"/>
    <property type="match status" value="1"/>
</dbReference>
<dbReference type="InterPro" id="IPR048316">
    <property type="entry name" value="DUF5580_N"/>
</dbReference>
<feature type="region of interest" description="Disordered" evidence="1">
    <location>
        <begin position="381"/>
        <end position="406"/>
    </location>
</feature>
<evidence type="ECO:0000313" key="2">
    <source>
        <dbReference type="EMBL" id="CAB3994719.1"/>
    </source>
</evidence>
<sequence length="563" mass="63902">MALYAPFGTDEQPSVNVKIVAGKALEVNGRNGGKYDSLSRTPYKYSSRPPWFLDDFHGETKKSNKPYLASISSLSSTKSQEEDVWKTHQNAVAKSVGDRNVNTQDDLSETEGQAVDYMLSRLLSQFPASKFKEIYTEMAGFDPRLTSYITGHQVETTLKRHKVPIPTTILKQLLYKFASQADTNMINYENLIKYLFSYSLKGSSLKAVPYKRKPSNELEFDNTINGTVNPLISPRATLVDATSPRSDQSSYISPRSLVKKAMVDREEAYLLVQIEQAFKTNGTQILTTLQRLHSDLRKLGNGTEYIKADQLERTCSWLHLPLHHSLMEKILNRFDVKKNGKIKWMEFVEFLEKGVPLAVQQNSSRASDKISARSSLPFWESQTPLGPVSPRKHTEQEMSRTSEMKDKIHHEIKSERKKWEVAPATMNIDNKLPDNLERSYDVLKVGRGNDAGSAGTIHVMQFNPDADEKPDSTDSEKTAESLDEKLERFSHLTAALLRSDVDKNGTLKARDVLRVVNNYNLIYNLHFPEEKVLEIAQRCTVPNTHEVVIDELVKTLWELMKAL</sequence>
<dbReference type="InterPro" id="IPR040774">
    <property type="entry name" value="DUF5580"/>
</dbReference>